<dbReference type="PANTHER" id="PTHR42693:SF53">
    <property type="entry name" value="ENDO-4-O-SULFATASE"/>
    <property type="match status" value="1"/>
</dbReference>
<accession>A0ABW0KPK8</accession>
<comment type="similarity">
    <text evidence="1">Belongs to the sulfatase family.</text>
</comment>
<dbReference type="EMBL" id="JBHSMQ010000003">
    <property type="protein sequence ID" value="MFC5455170.1"/>
    <property type="molecule type" value="Genomic_DNA"/>
</dbReference>
<feature type="signal peptide" evidence="6">
    <location>
        <begin position="1"/>
        <end position="16"/>
    </location>
</feature>
<dbReference type="InterPro" id="IPR050738">
    <property type="entry name" value="Sulfatase"/>
</dbReference>
<comment type="caution">
    <text evidence="8">The sequence shown here is derived from an EMBL/GenBank/DDBJ whole genome shotgun (WGS) entry which is preliminary data.</text>
</comment>
<sequence length="463" mass="50483">MKILCLLLLWSVSAIAAKPNIIVIFVDNFGNGDLGCFGSKLHRTPNVDRLAAEGMKFTSFYVASGVCTPSRAALMTGCYPRRVGMHVSDTGGAVLQPVARKGLNPSEVTMAEVLKSAGYATMCIGKWHLGDQLAFLPTKQGFDDFFGIPYSDDMTKDKKPDVWPELPLMRGEKVIEAPADRDHLVKRCTEEAVRFIEQHKAEPFFLYLPHTMPGSTAHPFSSENFRGKSANGEYGDSVEELDWSTGEIMAALERLKLADNTLIVWTSDNGAVKRTPPQGSNAPYRGHGYDTSEGAMRMPCVMRWPGRIAAATVNDALCSTMDLLPTFARLAGAGLPPQKIDGHDMTAMLADAGNKASPWDDDGFFYYRMEQLQAVRAGDWKLYLPLTGKAKGMGGKQEPTKLALFDVRHDVSETHEVSAEHPEVVARLTALAGKARDDLGDAKSPGAGQREAGMVENAVPLMR</sequence>
<name>A0ABW0KPK8_9BACT</name>
<keyword evidence="6" id="KW-0732">Signal</keyword>
<keyword evidence="9" id="KW-1185">Reference proteome</keyword>
<feature type="region of interest" description="Disordered" evidence="5">
    <location>
        <begin position="436"/>
        <end position="463"/>
    </location>
</feature>
<dbReference type="SUPFAM" id="SSF53649">
    <property type="entry name" value="Alkaline phosphatase-like"/>
    <property type="match status" value="1"/>
</dbReference>
<keyword evidence="2" id="KW-0479">Metal-binding</keyword>
<keyword evidence="4" id="KW-0106">Calcium</keyword>
<dbReference type="Gene3D" id="3.40.720.10">
    <property type="entry name" value="Alkaline Phosphatase, subunit A"/>
    <property type="match status" value="1"/>
</dbReference>
<dbReference type="CDD" id="cd16026">
    <property type="entry name" value="GALNS_like"/>
    <property type="match status" value="1"/>
</dbReference>
<evidence type="ECO:0000256" key="4">
    <source>
        <dbReference type="ARBA" id="ARBA00022837"/>
    </source>
</evidence>
<evidence type="ECO:0000256" key="1">
    <source>
        <dbReference type="ARBA" id="ARBA00008779"/>
    </source>
</evidence>
<gene>
    <name evidence="8" type="ORF">ACFQDI_09915</name>
</gene>
<evidence type="ECO:0000313" key="9">
    <source>
        <dbReference type="Proteomes" id="UP001596052"/>
    </source>
</evidence>
<dbReference type="PROSITE" id="PS00523">
    <property type="entry name" value="SULFATASE_1"/>
    <property type="match status" value="1"/>
</dbReference>
<evidence type="ECO:0000256" key="6">
    <source>
        <dbReference type="SAM" id="SignalP"/>
    </source>
</evidence>
<dbReference type="Pfam" id="PF14707">
    <property type="entry name" value="Sulfatase_C"/>
    <property type="match status" value="1"/>
</dbReference>
<keyword evidence="3" id="KW-0378">Hydrolase</keyword>
<protein>
    <submittedName>
        <fullName evidence="8">Sulfatase</fullName>
    </submittedName>
</protein>
<evidence type="ECO:0000313" key="8">
    <source>
        <dbReference type="EMBL" id="MFC5455170.1"/>
    </source>
</evidence>
<dbReference type="InterPro" id="IPR000917">
    <property type="entry name" value="Sulfatase_N"/>
</dbReference>
<feature type="chain" id="PRO_5047068182" evidence="6">
    <location>
        <begin position="17"/>
        <end position="463"/>
    </location>
</feature>
<feature type="domain" description="Sulfatase N-terminal" evidence="7">
    <location>
        <begin position="19"/>
        <end position="333"/>
    </location>
</feature>
<evidence type="ECO:0000256" key="2">
    <source>
        <dbReference type="ARBA" id="ARBA00022723"/>
    </source>
</evidence>
<dbReference type="InterPro" id="IPR024607">
    <property type="entry name" value="Sulfatase_CS"/>
</dbReference>
<dbReference type="PANTHER" id="PTHR42693">
    <property type="entry name" value="ARYLSULFATASE FAMILY MEMBER"/>
    <property type="match status" value="1"/>
</dbReference>
<dbReference type="Pfam" id="PF00884">
    <property type="entry name" value="Sulfatase"/>
    <property type="match status" value="1"/>
</dbReference>
<dbReference type="Gene3D" id="3.30.1120.10">
    <property type="match status" value="1"/>
</dbReference>
<dbReference type="InterPro" id="IPR017850">
    <property type="entry name" value="Alkaline_phosphatase_core_sf"/>
</dbReference>
<proteinExistence type="inferred from homology"/>
<organism evidence="8 9">
    <name type="scientific">Prosthecobacter fluviatilis</name>
    <dbReference type="NCBI Taxonomy" id="445931"/>
    <lineage>
        <taxon>Bacteria</taxon>
        <taxon>Pseudomonadati</taxon>
        <taxon>Verrucomicrobiota</taxon>
        <taxon>Verrucomicrobiia</taxon>
        <taxon>Verrucomicrobiales</taxon>
        <taxon>Verrucomicrobiaceae</taxon>
        <taxon>Prosthecobacter</taxon>
    </lineage>
</organism>
<evidence type="ECO:0000256" key="5">
    <source>
        <dbReference type="SAM" id="MobiDB-lite"/>
    </source>
</evidence>
<dbReference type="Proteomes" id="UP001596052">
    <property type="component" value="Unassembled WGS sequence"/>
</dbReference>
<evidence type="ECO:0000256" key="3">
    <source>
        <dbReference type="ARBA" id="ARBA00022801"/>
    </source>
</evidence>
<reference evidence="9" key="1">
    <citation type="journal article" date="2019" name="Int. J. Syst. Evol. Microbiol.">
        <title>The Global Catalogue of Microorganisms (GCM) 10K type strain sequencing project: providing services to taxonomists for standard genome sequencing and annotation.</title>
        <authorList>
            <consortium name="The Broad Institute Genomics Platform"/>
            <consortium name="The Broad Institute Genome Sequencing Center for Infectious Disease"/>
            <person name="Wu L."/>
            <person name="Ma J."/>
        </authorList>
    </citation>
    <scope>NUCLEOTIDE SEQUENCE [LARGE SCALE GENOMIC DNA]</scope>
    <source>
        <strain evidence="9">CGMCC 4.1469</strain>
    </source>
</reference>
<evidence type="ECO:0000259" key="7">
    <source>
        <dbReference type="Pfam" id="PF00884"/>
    </source>
</evidence>
<dbReference type="PROSITE" id="PS00149">
    <property type="entry name" value="SULFATASE_2"/>
    <property type="match status" value="1"/>
</dbReference>
<dbReference type="RefSeq" id="WP_377165986.1">
    <property type="nucleotide sequence ID" value="NZ_JBHSMQ010000003.1"/>
</dbReference>